<gene>
    <name evidence="5" type="ORF">OKIOD_LOCUS12459</name>
</gene>
<dbReference type="PANTHER" id="PTHR24412">
    <property type="entry name" value="KELCH PROTEIN"/>
    <property type="match status" value="1"/>
</dbReference>
<dbReference type="SMART" id="SM00875">
    <property type="entry name" value="BACK"/>
    <property type="match status" value="1"/>
</dbReference>
<evidence type="ECO:0000256" key="3">
    <source>
        <dbReference type="SAM" id="MobiDB-lite"/>
    </source>
</evidence>
<dbReference type="SMART" id="SM00225">
    <property type="entry name" value="BTB"/>
    <property type="match status" value="1"/>
</dbReference>
<accession>A0ABN7T450</accession>
<evidence type="ECO:0000256" key="1">
    <source>
        <dbReference type="ARBA" id="ARBA00022441"/>
    </source>
</evidence>
<dbReference type="SUPFAM" id="SSF54695">
    <property type="entry name" value="POZ domain"/>
    <property type="match status" value="1"/>
</dbReference>
<proteinExistence type="predicted"/>
<dbReference type="InterPro" id="IPR000210">
    <property type="entry name" value="BTB/POZ_dom"/>
</dbReference>
<dbReference type="InterPro" id="IPR011705">
    <property type="entry name" value="BACK"/>
</dbReference>
<keyword evidence="1" id="KW-0880">Kelch repeat</keyword>
<sequence length="296" mass="33098">MEDFAPGNALNRGSVNSALENAGYLSDTSMETTTTTDGPAEAQPKMEIDSISGGDSKNLPQPTLLYKSNPKFPQVELCKDFRDRDQLTDVTVKVGDKEIRAHKLILAATIPYFQSMFCSGMVEVKKEVINVQFDFGPGRSLNPEALQSIVDFVYSREILLNVDTVQDLLQTATLLGVDEIIEACSDFMSSHLSEENVVTVWLFAESINCIGLMVSCESFCISTFSDESWQEPFAQLPLKFLIRILETNELNVKSEVIVVEMVKNWLNTDTENRIEHLETLLRAVRLDQLSLAELLD</sequence>
<evidence type="ECO:0000256" key="2">
    <source>
        <dbReference type="ARBA" id="ARBA00022737"/>
    </source>
</evidence>
<evidence type="ECO:0000313" key="5">
    <source>
        <dbReference type="EMBL" id="CAG5108226.1"/>
    </source>
</evidence>
<dbReference type="PANTHER" id="PTHR24412:SF480">
    <property type="entry name" value="KELCH-LIKE PROTEIN 8"/>
    <property type="match status" value="1"/>
</dbReference>
<keyword evidence="2" id="KW-0677">Repeat</keyword>
<dbReference type="PROSITE" id="PS50097">
    <property type="entry name" value="BTB"/>
    <property type="match status" value="1"/>
</dbReference>
<keyword evidence="6" id="KW-1185">Reference proteome</keyword>
<dbReference type="EMBL" id="OU015566">
    <property type="protein sequence ID" value="CAG5108226.1"/>
    <property type="molecule type" value="Genomic_DNA"/>
</dbReference>
<dbReference type="Gene3D" id="3.30.710.10">
    <property type="entry name" value="Potassium Channel Kv1.1, Chain A"/>
    <property type="match status" value="1"/>
</dbReference>
<evidence type="ECO:0000313" key="6">
    <source>
        <dbReference type="Proteomes" id="UP001158576"/>
    </source>
</evidence>
<feature type="region of interest" description="Disordered" evidence="3">
    <location>
        <begin position="21"/>
        <end position="60"/>
    </location>
</feature>
<dbReference type="Gene3D" id="1.25.40.420">
    <property type="match status" value="1"/>
</dbReference>
<dbReference type="Pfam" id="PF07707">
    <property type="entry name" value="BACK"/>
    <property type="match status" value="1"/>
</dbReference>
<feature type="domain" description="BTB" evidence="4">
    <location>
        <begin position="88"/>
        <end position="162"/>
    </location>
</feature>
<organism evidence="5 6">
    <name type="scientific">Oikopleura dioica</name>
    <name type="common">Tunicate</name>
    <dbReference type="NCBI Taxonomy" id="34765"/>
    <lineage>
        <taxon>Eukaryota</taxon>
        <taxon>Metazoa</taxon>
        <taxon>Chordata</taxon>
        <taxon>Tunicata</taxon>
        <taxon>Appendicularia</taxon>
        <taxon>Copelata</taxon>
        <taxon>Oikopleuridae</taxon>
        <taxon>Oikopleura</taxon>
    </lineage>
</organism>
<reference evidence="5 6" key="1">
    <citation type="submission" date="2021-04" db="EMBL/GenBank/DDBJ databases">
        <authorList>
            <person name="Bliznina A."/>
        </authorList>
    </citation>
    <scope>NUCLEOTIDE SEQUENCE [LARGE SCALE GENOMIC DNA]</scope>
</reference>
<name>A0ABN7T450_OIKDI</name>
<dbReference type="Proteomes" id="UP001158576">
    <property type="component" value="Chromosome 1"/>
</dbReference>
<protein>
    <submittedName>
        <fullName evidence="5">Oidioi.mRNA.OKI2018_I69.chr1.g3694.t1.cds</fullName>
    </submittedName>
</protein>
<dbReference type="InterPro" id="IPR011333">
    <property type="entry name" value="SKP1/BTB/POZ_sf"/>
</dbReference>
<dbReference type="Pfam" id="PF00651">
    <property type="entry name" value="BTB"/>
    <property type="match status" value="1"/>
</dbReference>
<evidence type="ECO:0000259" key="4">
    <source>
        <dbReference type="PROSITE" id="PS50097"/>
    </source>
</evidence>